<evidence type="ECO:0000313" key="2">
    <source>
        <dbReference type="EMBL" id="KAF1809690.1"/>
    </source>
</evidence>
<gene>
    <name evidence="2 4" type="ORF">P152DRAFT_451880</name>
</gene>
<proteinExistence type="predicted"/>
<reference evidence="4" key="2">
    <citation type="submission" date="2020-04" db="EMBL/GenBank/DDBJ databases">
        <authorList>
            <consortium name="NCBI Genome Project"/>
        </authorList>
    </citation>
    <scope>NUCLEOTIDE SEQUENCE</scope>
    <source>
        <strain evidence="4">CBS 781.70</strain>
    </source>
</reference>
<evidence type="ECO:0000313" key="4">
    <source>
        <dbReference type="RefSeq" id="XP_033531321.1"/>
    </source>
</evidence>
<reference evidence="2 4" key="1">
    <citation type="submission" date="2020-01" db="EMBL/GenBank/DDBJ databases">
        <authorList>
            <consortium name="DOE Joint Genome Institute"/>
            <person name="Haridas S."/>
            <person name="Albert R."/>
            <person name="Binder M."/>
            <person name="Bloem J."/>
            <person name="Labutti K."/>
            <person name="Salamov A."/>
            <person name="Andreopoulos B."/>
            <person name="Baker S.E."/>
            <person name="Barry K."/>
            <person name="Bills G."/>
            <person name="Bluhm B.H."/>
            <person name="Cannon C."/>
            <person name="Castanera R."/>
            <person name="Culley D.E."/>
            <person name="Daum C."/>
            <person name="Ezra D."/>
            <person name="Gonzalez J.B."/>
            <person name="Henrissat B."/>
            <person name="Kuo A."/>
            <person name="Liang C."/>
            <person name="Lipzen A."/>
            <person name="Lutzoni F."/>
            <person name="Magnuson J."/>
            <person name="Mondo S."/>
            <person name="Nolan M."/>
            <person name="Ohm R."/>
            <person name="Pangilinan J."/>
            <person name="Park H.-J."/>
            <person name="Ramirez L."/>
            <person name="Alfaro M."/>
            <person name="Sun H."/>
            <person name="Tritt A."/>
            <person name="Yoshinaga Y."/>
            <person name="Zwiers L.-H."/>
            <person name="Turgeon B.G."/>
            <person name="Goodwin S.B."/>
            <person name="Spatafora J.W."/>
            <person name="Crous P.W."/>
            <person name="Grigoriev I.V."/>
        </authorList>
    </citation>
    <scope>NUCLEOTIDE SEQUENCE</scope>
    <source>
        <strain evidence="2 4">CBS 781.70</strain>
    </source>
</reference>
<dbReference type="AlphaFoldDB" id="A0A6G1FVE1"/>
<sequence length="693" mass="76554">MFMSLLTADAAAQHGHEFSPTRDLSPGANPYFYLPQSLSTLPAAGLRGLSYRNGPRSSNLKPTIRSRSQSVVKTPKTISFADELPLPIEVRIAAQQEGDDDVRNQSPSLSSVETPVQSRASPGNVADASSNNSIKSSRKGGSECRPKQTLNFAHPPPLGSKYQRLHIKPRLLLQLQEIAMSGRPEPAFEVVPSSRLPLRLARKLARLHHHFNTALGPDDMVVFRADGLLAHHDEDNWDAREPLGLIRISSDGYADVCLNDGSIWRASPRNRGRYDFTYIDEHGVPRTVRWISRPVRRNHARSSSPLAGGLPVTEEQKFIFSSIMPDSRRHPIIATMTPTGMDIFSQYKVPGSRARQHDKMPLETERVCADQRSFMERTATPESFPIETDDLLRKLILVSGIWVCFQEEWATGTPFPSASTQTRGRKPTRTFSTPVPANPSAADPQPVESNTVAVSPVLRHDPEHSRPPLCLQLHHRSKTSSIPVSELISPTRASSPRSISLSVPPSNRVASSPFRSTHRHSYMNPTTPISRPVSPTKTTTTTYIASDRPHPLTTPTHHTSSINPFHRLSSVLPHRRHSVSAPNSSTKTPQPALQAISPTSKLEYESPDQSKATVAGVFRPQARAVSMIQGTGEVGRPWEGWQGGETGIPIGNGVSYDEGPGFETDREGEKKKRWGRLRRVMGFGKLRKGKKDE</sequence>
<evidence type="ECO:0000313" key="3">
    <source>
        <dbReference type="Proteomes" id="UP000504638"/>
    </source>
</evidence>
<reference evidence="4" key="3">
    <citation type="submission" date="2025-04" db="UniProtKB">
        <authorList>
            <consortium name="RefSeq"/>
        </authorList>
    </citation>
    <scope>IDENTIFICATION</scope>
    <source>
        <strain evidence="4">CBS 781.70</strain>
    </source>
</reference>
<dbReference type="GeneID" id="54418827"/>
<feature type="compositionally biased region" description="Polar residues" evidence="1">
    <location>
        <begin position="523"/>
        <end position="535"/>
    </location>
</feature>
<evidence type="ECO:0000256" key="1">
    <source>
        <dbReference type="SAM" id="MobiDB-lite"/>
    </source>
</evidence>
<feature type="region of interest" description="Disordered" evidence="1">
    <location>
        <begin position="650"/>
        <end position="673"/>
    </location>
</feature>
<protein>
    <submittedName>
        <fullName evidence="2 4">Uncharacterized protein</fullName>
    </submittedName>
</protein>
<feature type="region of interest" description="Disordered" evidence="1">
    <location>
        <begin position="97"/>
        <end position="158"/>
    </location>
</feature>
<dbReference type="RefSeq" id="XP_033531321.1">
    <property type="nucleotide sequence ID" value="XM_033678257.1"/>
</dbReference>
<feature type="region of interest" description="Disordered" evidence="1">
    <location>
        <begin position="574"/>
        <end position="593"/>
    </location>
</feature>
<feature type="compositionally biased region" description="Polar residues" evidence="1">
    <location>
        <begin position="491"/>
        <end position="515"/>
    </location>
</feature>
<organism evidence="2">
    <name type="scientific">Eremomyces bilateralis CBS 781.70</name>
    <dbReference type="NCBI Taxonomy" id="1392243"/>
    <lineage>
        <taxon>Eukaryota</taxon>
        <taxon>Fungi</taxon>
        <taxon>Dikarya</taxon>
        <taxon>Ascomycota</taxon>
        <taxon>Pezizomycotina</taxon>
        <taxon>Dothideomycetes</taxon>
        <taxon>Dothideomycetes incertae sedis</taxon>
        <taxon>Eremomycetales</taxon>
        <taxon>Eremomycetaceae</taxon>
        <taxon>Eremomyces</taxon>
    </lineage>
</organism>
<feature type="region of interest" description="Disordered" evidence="1">
    <location>
        <begin position="49"/>
        <end position="71"/>
    </location>
</feature>
<dbReference type="Proteomes" id="UP000504638">
    <property type="component" value="Unplaced"/>
</dbReference>
<dbReference type="EMBL" id="ML975171">
    <property type="protein sequence ID" value="KAF1809690.1"/>
    <property type="molecule type" value="Genomic_DNA"/>
</dbReference>
<accession>A0A6G1FVE1</accession>
<feature type="compositionally biased region" description="Polar residues" evidence="1">
    <location>
        <begin position="55"/>
        <end position="71"/>
    </location>
</feature>
<name>A0A6G1FVE1_9PEZI</name>
<feature type="compositionally biased region" description="Polar residues" evidence="1">
    <location>
        <begin position="104"/>
        <end position="135"/>
    </location>
</feature>
<keyword evidence="3" id="KW-1185">Reference proteome</keyword>
<feature type="region of interest" description="Disordered" evidence="1">
    <location>
        <begin position="413"/>
        <end position="449"/>
    </location>
</feature>
<dbReference type="OrthoDB" id="5404323at2759"/>
<feature type="compositionally biased region" description="Polar residues" evidence="1">
    <location>
        <begin position="580"/>
        <end position="593"/>
    </location>
</feature>
<feature type="region of interest" description="Disordered" evidence="1">
    <location>
        <begin position="481"/>
        <end position="564"/>
    </location>
</feature>